<reference evidence="12 13" key="1">
    <citation type="submission" date="2020-08" db="EMBL/GenBank/DDBJ databases">
        <title>Genomic Encyclopedia of Type Strains, Phase IV (KMG-IV): sequencing the most valuable type-strain genomes for metagenomic binning, comparative biology and taxonomic classification.</title>
        <authorList>
            <person name="Goeker M."/>
        </authorList>
    </citation>
    <scope>NUCLEOTIDE SEQUENCE [LARGE SCALE GENOMIC DNA]</scope>
    <source>
        <strain evidence="12 13">DSM 15895</strain>
    </source>
</reference>
<dbReference type="FunFam" id="1.10.540.10:FF:000001">
    <property type="entry name" value="Very long-chain-specific acyl-CoA dehydrogenase, mitochondrial"/>
    <property type="match status" value="1"/>
</dbReference>
<comment type="similarity">
    <text evidence="2 7">Belongs to the acyl-CoA dehydrogenase family.</text>
</comment>
<dbReference type="Pfam" id="PF00441">
    <property type="entry name" value="Acyl-CoA_dh_1"/>
    <property type="match status" value="1"/>
</dbReference>
<evidence type="ECO:0000256" key="4">
    <source>
        <dbReference type="ARBA" id="ARBA00022827"/>
    </source>
</evidence>
<keyword evidence="4 7" id="KW-0274">FAD</keyword>
<gene>
    <name evidence="12" type="ORF">HNQ44_002856</name>
</gene>
<dbReference type="OrthoDB" id="9802447at2"/>
<proteinExistence type="inferred from homology"/>
<dbReference type="Pfam" id="PF21263">
    <property type="entry name" value="Acyl-CoA-dh_C"/>
    <property type="match status" value="1"/>
</dbReference>
<feature type="domain" description="Acyl-CoA dehydrogenase-like C-terminal" evidence="11">
    <location>
        <begin position="460"/>
        <end position="548"/>
    </location>
</feature>
<dbReference type="AlphaFoldDB" id="A0A7W8FUR2"/>
<dbReference type="Pfam" id="PF02771">
    <property type="entry name" value="Acyl-CoA_dh_N"/>
    <property type="match status" value="1"/>
</dbReference>
<evidence type="ECO:0000259" key="10">
    <source>
        <dbReference type="Pfam" id="PF02771"/>
    </source>
</evidence>
<dbReference type="RefSeq" id="WP_135503276.1">
    <property type="nucleotide sequence ID" value="NZ_JACHHE010000008.1"/>
</dbReference>
<dbReference type="PANTHER" id="PTHR43884:SF12">
    <property type="entry name" value="ISOVALERYL-COA DEHYDROGENASE, MITOCHONDRIAL-RELATED"/>
    <property type="match status" value="1"/>
</dbReference>
<dbReference type="Gene3D" id="1.20.140.10">
    <property type="entry name" value="Butyryl-CoA Dehydrogenase, subunit A, domain 3"/>
    <property type="match status" value="2"/>
</dbReference>
<dbReference type="PANTHER" id="PTHR43884">
    <property type="entry name" value="ACYL-COA DEHYDROGENASE"/>
    <property type="match status" value="1"/>
</dbReference>
<protein>
    <submittedName>
        <fullName evidence="12">Alkylation response protein AidB-like acyl-CoA dehydrogenase</fullName>
    </submittedName>
</protein>
<evidence type="ECO:0000256" key="5">
    <source>
        <dbReference type="ARBA" id="ARBA00023002"/>
    </source>
</evidence>
<feature type="domain" description="Acyl-CoA dehydrogenase/oxidase C-terminal" evidence="8">
    <location>
        <begin position="252"/>
        <end position="413"/>
    </location>
</feature>
<dbReference type="InterPro" id="IPR013786">
    <property type="entry name" value="AcylCoA_DH/ox_N"/>
</dbReference>
<dbReference type="Gene3D" id="2.40.110.10">
    <property type="entry name" value="Butyryl-CoA Dehydrogenase, subunit A, domain 2"/>
    <property type="match status" value="1"/>
</dbReference>
<keyword evidence="3 7" id="KW-0285">Flavoprotein</keyword>
<dbReference type="FunFam" id="2.40.110.10:FF:000001">
    <property type="entry name" value="Acyl-CoA dehydrogenase, mitochondrial"/>
    <property type="match status" value="1"/>
</dbReference>
<dbReference type="InterPro" id="IPR009075">
    <property type="entry name" value="AcylCo_DH/oxidase_C"/>
</dbReference>
<evidence type="ECO:0000256" key="2">
    <source>
        <dbReference type="ARBA" id="ARBA00009347"/>
    </source>
</evidence>
<dbReference type="InterPro" id="IPR006091">
    <property type="entry name" value="Acyl-CoA_Oxase/DH_mid-dom"/>
</dbReference>
<evidence type="ECO:0000256" key="1">
    <source>
        <dbReference type="ARBA" id="ARBA00001974"/>
    </source>
</evidence>
<evidence type="ECO:0000256" key="3">
    <source>
        <dbReference type="ARBA" id="ARBA00022630"/>
    </source>
</evidence>
<keyword evidence="13" id="KW-1185">Reference proteome</keyword>
<evidence type="ECO:0000259" key="8">
    <source>
        <dbReference type="Pfam" id="PF00441"/>
    </source>
</evidence>
<feature type="domain" description="Acyl-CoA oxidase/dehydrogenase middle" evidence="9">
    <location>
        <begin position="147"/>
        <end position="240"/>
    </location>
</feature>
<comment type="catalytic activity">
    <reaction evidence="6">
        <text>a 2,3-saturated acyl-CoA + A = a 2,3-dehydroacyl-CoA + AH2</text>
        <dbReference type="Rhea" id="RHEA:48608"/>
        <dbReference type="ChEBI" id="CHEBI:13193"/>
        <dbReference type="ChEBI" id="CHEBI:17499"/>
        <dbReference type="ChEBI" id="CHEBI:60015"/>
        <dbReference type="ChEBI" id="CHEBI:65111"/>
    </reaction>
</comment>
<name>A0A7W8FUR2_9BACL</name>
<comment type="caution">
    <text evidence="12">The sequence shown here is derived from an EMBL/GenBank/DDBJ whole genome shotgun (WGS) entry which is preliminary data.</text>
</comment>
<accession>A0A7W8FUR2</accession>
<dbReference type="FunFam" id="1.20.140.10:FF:000019">
    <property type="entry name" value="Acyl-CoA dehydrogenase"/>
    <property type="match status" value="1"/>
</dbReference>
<dbReference type="GO" id="GO:0050660">
    <property type="term" value="F:flavin adenine dinucleotide binding"/>
    <property type="evidence" value="ECO:0007669"/>
    <property type="project" value="InterPro"/>
</dbReference>
<dbReference type="GO" id="GO:0003995">
    <property type="term" value="F:acyl-CoA dehydrogenase activity"/>
    <property type="evidence" value="ECO:0007669"/>
    <property type="project" value="InterPro"/>
</dbReference>
<evidence type="ECO:0000313" key="12">
    <source>
        <dbReference type="EMBL" id="MBB5181391.1"/>
    </source>
</evidence>
<dbReference type="Proteomes" id="UP000525923">
    <property type="component" value="Unassembled WGS sequence"/>
</dbReference>
<sequence>MVSDKTLAYRGGSFLYRAPSAEGVFTPEDFTEEHLMIYKTAKRFLENEVRPHNEKIEQQDFTLVKTLLDKAGVLGLLGHSVPEQYGGLGLDKISKGIVGEALGPAGGYGVAHSNHTCIATLPITYFGTADQKARYLPKLASGEFIGAYCLTEPNAGSDALAAQTTATLNSEGTHYLLNGTKMFITNAAFSDTFIVYAKVDNHAFTAFIVEKDFPGLALGAEEQKMGIKGSSTRSVIFEDCQVPVENLLGEVGKGHVIALNVLNLGRFNLGSATMGAAKYALELTVKYTKERRQFGKAIADFTATQEKIAGMAMRIYAAESLQYRTAGHLEDALEGLYDAEDHGLIAKRMMEYATECAICKVYGSETLDFVADEALQLHGGYGYIKEYKIEQIYRDSRINRIFEGTNEVNRLLIPGNLLKAAGKGQIPLEAAAAQAMEEMQTPKVGSISVISREIEAVQAIRRVFLLCAGIAYRTYGSKLADEQETLMNLADIAIGLFAVESAVLRTAKAIDVNGELQAALKIEMANALVDEALLETEFNARKLLQGTASERELHDSVPAITKELSRLQRSGAKAAKRSIAQKILAAEQFTS</sequence>
<dbReference type="PROSITE" id="PS00072">
    <property type="entry name" value="ACYL_COA_DH_1"/>
    <property type="match status" value="1"/>
</dbReference>
<dbReference type="Gene3D" id="1.10.540.10">
    <property type="entry name" value="Acyl-CoA dehydrogenase/oxidase, N-terminal domain"/>
    <property type="match status" value="1"/>
</dbReference>
<dbReference type="InterPro" id="IPR036250">
    <property type="entry name" value="AcylCo_DH-like_C"/>
</dbReference>
<dbReference type="InterPro" id="IPR009100">
    <property type="entry name" value="AcylCoA_DH/oxidase_NM_dom_sf"/>
</dbReference>
<dbReference type="InterPro" id="IPR037069">
    <property type="entry name" value="AcylCoA_DH/ox_N_sf"/>
</dbReference>
<keyword evidence="5 7" id="KW-0560">Oxidoreductase</keyword>
<dbReference type="InterPro" id="IPR046373">
    <property type="entry name" value="Acyl-CoA_Oxase/DH_mid-dom_sf"/>
</dbReference>
<dbReference type="SUPFAM" id="SSF56645">
    <property type="entry name" value="Acyl-CoA dehydrogenase NM domain-like"/>
    <property type="match status" value="1"/>
</dbReference>
<evidence type="ECO:0000259" key="9">
    <source>
        <dbReference type="Pfam" id="PF02770"/>
    </source>
</evidence>
<evidence type="ECO:0000259" key="11">
    <source>
        <dbReference type="Pfam" id="PF21263"/>
    </source>
</evidence>
<evidence type="ECO:0000256" key="7">
    <source>
        <dbReference type="RuleBase" id="RU362125"/>
    </source>
</evidence>
<dbReference type="SUPFAM" id="SSF47203">
    <property type="entry name" value="Acyl-CoA dehydrogenase C-terminal domain-like"/>
    <property type="match status" value="2"/>
</dbReference>
<dbReference type="InterPro" id="IPR049426">
    <property type="entry name" value="Acyl-CoA-dh-like_C"/>
</dbReference>
<evidence type="ECO:0000313" key="13">
    <source>
        <dbReference type="Proteomes" id="UP000525923"/>
    </source>
</evidence>
<organism evidence="12 13">
    <name type="scientific">Planococcus koreensis</name>
    <dbReference type="NCBI Taxonomy" id="112331"/>
    <lineage>
        <taxon>Bacteria</taxon>
        <taxon>Bacillati</taxon>
        <taxon>Bacillota</taxon>
        <taxon>Bacilli</taxon>
        <taxon>Bacillales</taxon>
        <taxon>Caryophanaceae</taxon>
        <taxon>Planococcus</taxon>
    </lineage>
</organism>
<dbReference type="Pfam" id="PF02770">
    <property type="entry name" value="Acyl-CoA_dh_M"/>
    <property type="match status" value="1"/>
</dbReference>
<dbReference type="InterPro" id="IPR006089">
    <property type="entry name" value="Acyl-CoA_DH_CS"/>
</dbReference>
<feature type="domain" description="Acyl-CoA dehydrogenase/oxidase N-terminal" evidence="10">
    <location>
        <begin position="31"/>
        <end position="143"/>
    </location>
</feature>
<evidence type="ECO:0000256" key="6">
    <source>
        <dbReference type="ARBA" id="ARBA00052546"/>
    </source>
</evidence>
<comment type="cofactor">
    <cofactor evidence="1 7">
        <name>FAD</name>
        <dbReference type="ChEBI" id="CHEBI:57692"/>
    </cofactor>
</comment>
<dbReference type="EMBL" id="JACHHE010000008">
    <property type="protein sequence ID" value="MBB5181391.1"/>
    <property type="molecule type" value="Genomic_DNA"/>
</dbReference>